<evidence type="ECO:0000313" key="3">
    <source>
        <dbReference type="Proteomes" id="UP001230915"/>
    </source>
</evidence>
<dbReference type="RefSeq" id="WP_308864117.1">
    <property type="nucleotide sequence ID" value="NZ_JAVHUL010000016.1"/>
</dbReference>
<dbReference type="InterPro" id="IPR058087">
    <property type="entry name" value="XAC2610_dom"/>
</dbReference>
<proteinExistence type="predicted"/>
<comment type="caution">
    <text evidence="2">The sequence shown here is derived from an EMBL/GenBank/DDBJ whole genome shotgun (WGS) entry which is preliminary data.</text>
</comment>
<reference evidence="2 3" key="1">
    <citation type="submission" date="2023-08" db="EMBL/GenBank/DDBJ databases">
        <title>Mesonia sp. MT50, isolated from deep-sea sediment of the Mariana Trench.</title>
        <authorList>
            <person name="Fu H."/>
        </authorList>
    </citation>
    <scope>NUCLEOTIDE SEQUENCE [LARGE SCALE GENOMIC DNA]</scope>
    <source>
        <strain evidence="2 3">MT50</strain>
    </source>
</reference>
<organism evidence="2 3">
    <name type="scientific">Mesonia profundi</name>
    <dbReference type="NCBI Taxonomy" id="3070998"/>
    <lineage>
        <taxon>Bacteria</taxon>
        <taxon>Pseudomonadati</taxon>
        <taxon>Bacteroidota</taxon>
        <taxon>Flavobacteriia</taxon>
        <taxon>Flavobacteriales</taxon>
        <taxon>Flavobacteriaceae</taxon>
        <taxon>Mesonia</taxon>
    </lineage>
</organism>
<dbReference type="NCBIfam" id="NF047539">
    <property type="entry name" value="XAC2610_fam"/>
    <property type="match status" value="1"/>
</dbReference>
<feature type="signal peptide" evidence="1">
    <location>
        <begin position="1"/>
        <end position="19"/>
    </location>
</feature>
<keyword evidence="3" id="KW-1185">Reference proteome</keyword>
<dbReference type="Proteomes" id="UP001230915">
    <property type="component" value="Unassembled WGS sequence"/>
</dbReference>
<sequence length="178" mass="20717">MKNKILILITLFSAMLVKAQQDDKDSSTTLSFTKSETLSVADLSFQAIWDDKLSYSDNIGYYGGIAELRVFKNKKHLQTIKNIEDGIALGYINFEMNDYNIDGYLDFTVPISCGRSCNYSYYLYNSKTKKFEYRKEWDYLRIQIMDKEKKQIISQPDGMQDDGKIYQVEGLKLIEIKK</sequence>
<feature type="chain" id="PRO_5047454138" evidence="1">
    <location>
        <begin position="20"/>
        <end position="178"/>
    </location>
</feature>
<dbReference type="EMBL" id="JAVHUL010000016">
    <property type="protein sequence ID" value="MDQ7917391.1"/>
    <property type="molecule type" value="Genomic_DNA"/>
</dbReference>
<keyword evidence="1" id="KW-0732">Signal</keyword>
<accession>A0ABU1A2A3</accession>
<protein>
    <submittedName>
        <fullName evidence="2">Uncharacterized protein</fullName>
    </submittedName>
</protein>
<name>A0ABU1A2A3_9FLAO</name>
<gene>
    <name evidence="2" type="ORF">RBU60_07380</name>
</gene>
<evidence type="ECO:0000256" key="1">
    <source>
        <dbReference type="SAM" id="SignalP"/>
    </source>
</evidence>
<evidence type="ECO:0000313" key="2">
    <source>
        <dbReference type="EMBL" id="MDQ7917391.1"/>
    </source>
</evidence>